<comment type="subcellular location">
    <subcellularLocation>
        <location evidence="2">Cell membrane</location>
        <topology evidence="2">Multi-pass membrane protein</topology>
    </subcellularLocation>
</comment>
<evidence type="ECO:0000313" key="16">
    <source>
        <dbReference type="EMBL" id="KJL17948.1"/>
    </source>
</evidence>
<dbReference type="GO" id="GO:0000155">
    <property type="term" value="F:phosphorelay sensor kinase activity"/>
    <property type="evidence" value="ECO:0007669"/>
    <property type="project" value="InterPro"/>
</dbReference>
<dbReference type="InterPro" id="IPR005467">
    <property type="entry name" value="His_kinase_dom"/>
</dbReference>
<dbReference type="Gene3D" id="3.30.450.20">
    <property type="entry name" value="PAS domain"/>
    <property type="match status" value="1"/>
</dbReference>
<keyword evidence="17" id="KW-1185">Reference proteome</keyword>
<name>A0A0F0KAP6_9MICO</name>
<dbReference type="AlphaFoldDB" id="A0A0F0KAP6"/>
<keyword evidence="12" id="KW-0902">Two-component regulatory system</keyword>
<reference evidence="16 17" key="1">
    <citation type="submission" date="2015-02" db="EMBL/GenBank/DDBJ databases">
        <title>Draft genome sequences of ten Microbacterium spp. with emphasis on heavy metal contaminated environments.</title>
        <authorList>
            <person name="Corretto E."/>
        </authorList>
    </citation>
    <scope>NUCLEOTIDE SEQUENCE [LARGE SCALE GENOMIC DNA]</scope>
    <source>
        <strain evidence="16 17">DSM 12966</strain>
    </source>
</reference>
<evidence type="ECO:0000256" key="5">
    <source>
        <dbReference type="ARBA" id="ARBA00022553"/>
    </source>
</evidence>
<sequence>MVVLVTTEITDPAITADRKDPMRPARSIASRVFLVLLVAAVVLGALVAVFLVVDAQRATHAEAERVTAATAATVASSPLVVDMLGGEDRTAMSAGLEPYALDVMADAGLDFVTIMTLDGTRVTHPDLDQIGARYLGTIPDAPRPLTEVFTGTLGPSVRTIVPVIGSGGDPVGWVSSGVTIESISETLVRRLPLSVGITAGLVAFGAIGALAARRFTRRIAGDLPPGQVRDAVSSYESLRPLGDAIRAQTHEHGNRMHTAVALLELGRTDEAIDILTETSRQSQSLVDQVTARRAGDPAVGALLLGKASQAKERGIDWRVRIDPDTPRSPLSAVESVAVLGNLIDNAMDAAGEAEERWVEVTLQTAVDGGILLEVSDSGRGIPVPIREQIFVQGFSTKPADTHGRGVGLALVRSVVLGAGGTVAVSEHPTTFRVALPPTRGKAPR</sequence>
<dbReference type="GO" id="GO:0005524">
    <property type="term" value="F:ATP binding"/>
    <property type="evidence" value="ECO:0007669"/>
    <property type="project" value="UniProtKB-KW"/>
</dbReference>
<evidence type="ECO:0000256" key="2">
    <source>
        <dbReference type="ARBA" id="ARBA00004651"/>
    </source>
</evidence>
<keyword evidence="7 14" id="KW-0812">Transmembrane</keyword>
<dbReference type="InterPro" id="IPR033463">
    <property type="entry name" value="sCache_3"/>
</dbReference>
<dbReference type="EC" id="2.7.13.3" evidence="3"/>
<evidence type="ECO:0000256" key="11">
    <source>
        <dbReference type="ARBA" id="ARBA00022989"/>
    </source>
</evidence>
<keyword evidence="4" id="KW-1003">Cell membrane</keyword>
<dbReference type="PRINTS" id="PR00344">
    <property type="entry name" value="BCTRLSENSOR"/>
</dbReference>
<evidence type="ECO:0000256" key="3">
    <source>
        <dbReference type="ARBA" id="ARBA00012438"/>
    </source>
</evidence>
<evidence type="ECO:0000256" key="13">
    <source>
        <dbReference type="ARBA" id="ARBA00023136"/>
    </source>
</evidence>
<dbReference type="GO" id="GO:0005886">
    <property type="term" value="C:plasma membrane"/>
    <property type="evidence" value="ECO:0007669"/>
    <property type="project" value="UniProtKB-SubCell"/>
</dbReference>
<dbReference type="EMBL" id="JYIU01000046">
    <property type="protein sequence ID" value="KJL17948.1"/>
    <property type="molecule type" value="Genomic_DNA"/>
</dbReference>
<evidence type="ECO:0000256" key="8">
    <source>
        <dbReference type="ARBA" id="ARBA00022741"/>
    </source>
</evidence>
<dbReference type="InterPro" id="IPR016120">
    <property type="entry name" value="Sig_transdc_His_kin_SpoOB"/>
</dbReference>
<keyword evidence="13 14" id="KW-0472">Membrane</keyword>
<dbReference type="InterPro" id="IPR036890">
    <property type="entry name" value="HATPase_C_sf"/>
</dbReference>
<dbReference type="SMART" id="SM00387">
    <property type="entry name" value="HATPase_c"/>
    <property type="match status" value="1"/>
</dbReference>
<evidence type="ECO:0000256" key="9">
    <source>
        <dbReference type="ARBA" id="ARBA00022777"/>
    </source>
</evidence>
<dbReference type="PROSITE" id="PS50109">
    <property type="entry name" value="HIS_KIN"/>
    <property type="match status" value="1"/>
</dbReference>
<dbReference type="InterPro" id="IPR050980">
    <property type="entry name" value="2C_sensor_his_kinase"/>
</dbReference>
<dbReference type="PANTHER" id="PTHR44936:SF10">
    <property type="entry name" value="SENSOR PROTEIN RSTB"/>
    <property type="match status" value="1"/>
</dbReference>
<dbReference type="Pfam" id="PF17203">
    <property type="entry name" value="sCache_3_2"/>
    <property type="match status" value="1"/>
</dbReference>
<evidence type="ECO:0000256" key="12">
    <source>
        <dbReference type="ARBA" id="ARBA00023012"/>
    </source>
</evidence>
<dbReference type="PATRIC" id="fig|104336.4.peg.3092"/>
<comment type="caution">
    <text evidence="16">The sequence shown here is derived from an EMBL/GenBank/DDBJ whole genome shotgun (WGS) entry which is preliminary data.</text>
</comment>
<gene>
    <name evidence="16" type="primary">citA</name>
    <name evidence="16" type="ORF">RN50_03054</name>
</gene>
<dbReference type="Pfam" id="PF02518">
    <property type="entry name" value="HATPase_c"/>
    <property type="match status" value="1"/>
</dbReference>
<comment type="catalytic activity">
    <reaction evidence="1">
        <text>ATP + protein L-histidine = ADP + protein N-phospho-L-histidine.</text>
        <dbReference type="EC" id="2.7.13.3"/>
    </reaction>
</comment>
<evidence type="ECO:0000259" key="15">
    <source>
        <dbReference type="PROSITE" id="PS50109"/>
    </source>
</evidence>
<evidence type="ECO:0000256" key="1">
    <source>
        <dbReference type="ARBA" id="ARBA00000085"/>
    </source>
</evidence>
<evidence type="ECO:0000313" key="17">
    <source>
        <dbReference type="Proteomes" id="UP000033572"/>
    </source>
</evidence>
<dbReference type="PANTHER" id="PTHR44936">
    <property type="entry name" value="SENSOR PROTEIN CREC"/>
    <property type="match status" value="1"/>
</dbReference>
<keyword evidence="9 16" id="KW-0418">Kinase</keyword>
<dbReference type="SUPFAM" id="SSF103190">
    <property type="entry name" value="Sensory domain-like"/>
    <property type="match status" value="1"/>
</dbReference>
<accession>A0A0F0KAP6</accession>
<dbReference type="SUPFAM" id="SSF55874">
    <property type="entry name" value="ATPase domain of HSP90 chaperone/DNA topoisomerase II/histidine kinase"/>
    <property type="match status" value="1"/>
</dbReference>
<proteinExistence type="predicted"/>
<organism evidence="16 17">
    <name type="scientific">Microbacterium foliorum</name>
    <dbReference type="NCBI Taxonomy" id="104336"/>
    <lineage>
        <taxon>Bacteria</taxon>
        <taxon>Bacillati</taxon>
        <taxon>Actinomycetota</taxon>
        <taxon>Actinomycetes</taxon>
        <taxon>Micrococcales</taxon>
        <taxon>Microbacteriaceae</taxon>
        <taxon>Microbacterium</taxon>
    </lineage>
</organism>
<feature type="transmembrane region" description="Helical" evidence="14">
    <location>
        <begin position="191"/>
        <end position="212"/>
    </location>
</feature>
<evidence type="ECO:0000256" key="4">
    <source>
        <dbReference type="ARBA" id="ARBA00022475"/>
    </source>
</evidence>
<dbReference type="InterPro" id="IPR029151">
    <property type="entry name" value="Sensor-like_sf"/>
</dbReference>
<keyword evidence="5" id="KW-0597">Phosphoprotein</keyword>
<keyword evidence="6 16" id="KW-0808">Transferase</keyword>
<feature type="domain" description="Histidine kinase" evidence="15">
    <location>
        <begin position="338"/>
        <end position="439"/>
    </location>
</feature>
<evidence type="ECO:0000256" key="6">
    <source>
        <dbReference type="ARBA" id="ARBA00022679"/>
    </source>
</evidence>
<keyword evidence="8" id="KW-0547">Nucleotide-binding</keyword>
<keyword evidence="10" id="KW-0067">ATP-binding</keyword>
<evidence type="ECO:0000256" key="10">
    <source>
        <dbReference type="ARBA" id="ARBA00022840"/>
    </source>
</evidence>
<dbReference type="InterPro" id="IPR003594">
    <property type="entry name" value="HATPase_dom"/>
</dbReference>
<feature type="transmembrane region" description="Helical" evidence="14">
    <location>
        <begin position="32"/>
        <end position="53"/>
    </location>
</feature>
<protein>
    <recommendedName>
        <fullName evidence="3">histidine kinase</fullName>
        <ecNumber evidence="3">2.7.13.3</ecNumber>
    </recommendedName>
</protein>
<evidence type="ECO:0000256" key="14">
    <source>
        <dbReference type="SAM" id="Phobius"/>
    </source>
</evidence>
<dbReference type="Proteomes" id="UP000033572">
    <property type="component" value="Unassembled WGS sequence"/>
</dbReference>
<evidence type="ECO:0000256" key="7">
    <source>
        <dbReference type="ARBA" id="ARBA00022692"/>
    </source>
</evidence>
<dbReference type="InterPro" id="IPR004358">
    <property type="entry name" value="Sig_transdc_His_kin-like_C"/>
</dbReference>
<dbReference type="SUPFAM" id="SSF55890">
    <property type="entry name" value="Sporulation response regulatory protein Spo0B"/>
    <property type="match status" value="1"/>
</dbReference>
<keyword evidence="11 14" id="KW-1133">Transmembrane helix</keyword>
<dbReference type="Gene3D" id="3.30.565.10">
    <property type="entry name" value="Histidine kinase-like ATPase, C-terminal domain"/>
    <property type="match status" value="1"/>
</dbReference>